<dbReference type="HOGENOM" id="CLU_1231740_0_0_1"/>
<protein>
    <submittedName>
        <fullName evidence="1">Uncharacterized protein</fullName>
    </submittedName>
</protein>
<evidence type="ECO:0000313" key="2">
    <source>
        <dbReference type="Proteomes" id="UP000026915"/>
    </source>
</evidence>
<sequence length="225" mass="25353">MLESSSDSVDFLAVDLAVTDVQGNDKGGGVKMSIASKTNKLELLKSENQMSNNSKLDEFRAINEPKLNFDRSVGIENVYAPNDEKEGMAIWTYKNDVVFNEKIWASEQILKLSKVKVAWWMHAKWLGHFAPIMNLARFPNKDVILTLIKKSKNYVPWSKPRAKCLKFNTDRSFKSCLGDSRIGGVLRNESKDVLTLLSKAISISNSTKVKLFTIKEAAIIYTTSR</sequence>
<organism evidence="1 2">
    <name type="scientific">Theobroma cacao</name>
    <name type="common">Cacao</name>
    <name type="synonym">Cocoa</name>
    <dbReference type="NCBI Taxonomy" id="3641"/>
    <lineage>
        <taxon>Eukaryota</taxon>
        <taxon>Viridiplantae</taxon>
        <taxon>Streptophyta</taxon>
        <taxon>Embryophyta</taxon>
        <taxon>Tracheophyta</taxon>
        <taxon>Spermatophyta</taxon>
        <taxon>Magnoliopsida</taxon>
        <taxon>eudicotyledons</taxon>
        <taxon>Gunneridae</taxon>
        <taxon>Pentapetalae</taxon>
        <taxon>rosids</taxon>
        <taxon>malvids</taxon>
        <taxon>Malvales</taxon>
        <taxon>Malvaceae</taxon>
        <taxon>Byttnerioideae</taxon>
        <taxon>Theobroma</taxon>
    </lineage>
</organism>
<proteinExistence type="predicted"/>
<accession>A0A061DKC3</accession>
<name>A0A061DKC3_THECC</name>
<dbReference type="EMBL" id="CM001879">
    <property type="protein sequence ID" value="EOX93110.1"/>
    <property type="molecule type" value="Genomic_DNA"/>
</dbReference>
<dbReference type="InParanoid" id="A0A061DKC3"/>
<dbReference type="Proteomes" id="UP000026915">
    <property type="component" value="Chromosome 1"/>
</dbReference>
<dbReference type="AlphaFoldDB" id="A0A061DKC3"/>
<keyword evidence="2" id="KW-1185">Reference proteome</keyword>
<dbReference type="Gramene" id="EOX93110">
    <property type="protein sequence ID" value="EOX93110"/>
    <property type="gene ID" value="TCM_001954"/>
</dbReference>
<evidence type="ECO:0000313" key="1">
    <source>
        <dbReference type="EMBL" id="EOX93110.1"/>
    </source>
</evidence>
<gene>
    <name evidence="1" type="ORF">TCM_001954</name>
</gene>
<reference evidence="1 2" key="1">
    <citation type="journal article" date="2013" name="Genome Biol.">
        <title>The genome sequence of the most widely cultivated cacao type and its use to identify candidate genes regulating pod color.</title>
        <authorList>
            <person name="Motamayor J.C."/>
            <person name="Mockaitis K."/>
            <person name="Schmutz J."/>
            <person name="Haiminen N."/>
            <person name="Iii D.L."/>
            <person name="Cornejo O."/>
            <person name="Findley S.D."/>
            <person name="Zheng P."/>
            <person name="Utro F."/>
            <person name="Royaert S."/>
            <person name="Saski C."/>
            <person name="Jenkins J."/>
            <person name="Podicheti R."/>
            <person name="Zhao M."/>
            <person name="Scheffler B.E."/>
            <person name="Stack J.C."/>
            <person name="Feltus F.A."/>
            <person name="Mustiga G.M."/>
            <person name="Amores F."/>
            <person name="Phillips W."/>
            <person name="Marelli J.P."/>
            <person name="May G.D."/>
            <person name="Shapiro H."/>
            <person name="Ma J."/>
            <person name="Bustamante C.D."/>
            <person name="Schnell R.J."/>
            <person name="Main D."/>
            <person name="Gilbert D."/>
            <person name="Parida L."/>
            <person name="Kuhn D.N."/>
        </authorList>
    </citation>
    <scope>NUCLEOTIDE SEQUENCE [LARGE SCALE GENOMIC DNA]</scope>
    <source>
        <strain evidence="2">cv. Matina 1-6</strain>
    </source>
</reference>